<feature type="domain" description="FYVE-type" evidence="7">
    <location>
        <begin position="27"/>
        <end position="73"/>
    </location>
</feature>
<evidence type="ECO:0000313" key="8">
    <source>
        <dbReference type="EMBL" id="KAF5224443.1"/>
    </source>
</evidence>
<protein>
    <recommendedName>
        <fullName evidence="7">FYVE-type domain-containing protein</fullName>
    </recommendedName>
</protein>
<dbReference type="InterPro" id="IPR011011">
    <property type="entry name" value="Znf_FYVE_PHD"/>
</dbReference>
<dbReference type="Proteomes" id="UP000583944">
    <property type="component" value="Unassembled WGS sequence"/>
</dbReference>
<dbReference type="PROSITE" id="PS50178">
    <property type="entry name" value="ZF_FYVE"/>
    <property type="match status" value="1"/>
</dbReference>
<keyword evidence="5" id="KW-0175">Coiled coil</keyword>
<dbReference type="VEuPathDB" id="TriTrypDB:ECC02_002386"/>
<feature type="region of interest" description="Disordered" evidence="6">
    <location>
        <begin position="152"/>
        <end position="196"/>
    </location>
</feature>
<feature type="coiled-coil region" evidence="5">
    <location>
        <begin position="206"/>
        <end position="254"/>
    </location>
</feature>
<dbReference type="Gene3D" id="3.30.40.10">
    <property type="entry name" value="Zinc/RING finger domain, C3HC4 (zinc finger)"/>
    <property type="match status" value="1"/>
</dbReference>
<reference evidence="8 9" key="1">
    <citation type="journal article" date="2019" name="Genome Biol. Evol.">
        <title>Nanopore Sequencing Significantly Improves Genome Assembly of the Protozoan Parasite Trypanosoma cruzi.</title>
        <authorList>
            <person name="Diaz-Viraque F."/>
            <person name="Pita S."/>
            <person name="Greif G."/>
            <person name="de Souza R.C.M."/>
            <person name="Iraola G."/>
            <person name="Robello C."/>
        </authorList>
    </citation>
    <scope>NUCLEOTIDE SEQUENCE [LARGE SCALE GENOMIC DNA]</scope>
    <source>
        <strain evidence="8 9">Berenice</strain>
    </source>
</reference>
<evidence type="ECO:0000256" key="6">
    <source>
        <dbReference type="SAM" id="MobiDB-lite"/>
    </source>
</evidence>
<name>A0A7J6YD52_TRYCR</name>
<dbReference type="VEuPathDB" id="TriTrypDB:BCY84_22394"/>
<feature type="coiled-coil region" evidence="5">
    <location>
        <begin position="88"/>
        <end position="118"/>
    </location>
</feature>
<evidence type="ECO:0000256" key="3">
    <source>
        <dbReference type="ARBA" id="ARBA00022833"/>
    </source>
</evidence>
<feature type="region of interest" description="Disordered" evidence="6">
    <location>
        <begin position="424"/>
        <end position="443"/>
    </location>
</feature>
<dbReference type="InterPro" id="IPR017455">
    <property type="entry name" value="Znf_FYVE-rel"/>
</dbReference>
<evidence type="ECO:0000259" key="7">
    <source>
        <dbReference type="PROSITE" id="PS50178"/>
    </source>
</evidence>
<feature type="coiled-coil region" evidence="5">
    <location>
        <begin position="329"/>
        <end position="356"/>
    </location>
</feature>
<dbReference type="InterPro" id="IPR000306">
    <property type="entry name" value="Znf_FYVE"/>
</dbReference>
<dbReference type="Pfam" id="PF01363">
    <property type="entry name" value="FYVE"/>
    <property type="match status" value="1"/>
</dbReference>
<evidence type="ECO:0000313" key="9">
    <source>
        <dbReference type="Proteomes" id="UP000583944"/>
    </source>
</evidence>
<dbReference type="GO" id="GO:0008270">
    <property type="term" value="F:zinc ion binding"/>
    <property type="evidence" value="ECO:0007669"/>
    <property type="project" value="UniProtKB-KW"/>
</dbReference>
<evidence type="ECO:0000256" key="4">
    <source>
        <dbReference type="PROSITE-ProRule" id="PRU00091"/>
    </source>
</evidence>
<keyword evidence="2 4" id="KW-0863">Zinc-finger</keyword>
<evidence type="ECO:0000256" key="5">
    <source>
        <dbReference type="SAM" id="Coils"/>
    </source>
</evidence>
<gene>
    <name evidence="8" type="ORF">ECC02_002386</name>
</gene>
<proteinExistence type="predicted"/>
<feature type="region of interest" description="Disordered" evidence="6">
    <location>
        <begin position="593"/>
        <end position="612"/>
    </location>
</feature>
<feature type="compositionally biased region" description="Pro residues" evidence="6">
    <location>
        <begin position="428"/>
        <end position="438"/>
    </location>
</feature>
<dbReference type="EMBL" id="JABDHM010000012">
    <property type="protein sequence ID" value="KAF5224443.1"/>
    <property type="molecule type" value="Genomic_DNA"/>
</dbReference>
<evidence type="ECO:0000256" key="1">
    <source>
        <dbReference type="ARBA" id="ARBA00022723"/>
    </source>
</evidence>
<sequence>MNHSLRILPQHEWYKKSEVSACQSPGCGRSFSLFNKPENCHACGMVMCTHCLKRQLTLPGHPGSAPVPLCHACAICVAKLQAEAENAYHQQGQLLNMLNEQREELERLLAISSSLREENQQLISLTEVLRAEVEQLKVKGGMDEALLSHSLARARRTSSSQRTPVRPFTREVNAPADDGDDVFDGPTAASANSSSRTATVGGAALAEELRAKQRMLSRREEALQASMKKVTSDATRIAAQRMQLQEEEKKLRARMAQEFQVIVEEECRRLQNVYMEELTTLGGQFAKWRRNADEMLETARLREHRNTSVELSTVLGPENTVQAVKCKHATDMTQQEEAYKAKIAHLEELLRKVQKRFDDDNFMLQSALGVARREVEMEKRRFEASQRATGVLTLKLQEERQRYELTCAELRGRLETMHFFHGKWQQLKPPPPPPPPPTTTTQLSSTLVLSRQDDTKDRVATVLCAVLSEWRCVAEVLLSQHSASISAATLFACTACSLAASPLPSSPTKKEALAKISALAGEEEQITELRCELGSAQRLSKVLEDRANEHALEAVSPARTVTPNTEELQQLREKLSRTERALVRASSIEKQLSQQLQQQREREKNEGPCAAQGESSASVLGLAAHMMNHAGLYMDGCFDLLRDALLRRYDAGVQIMHEELLRRRELTRRKTVALEQTTASMKIFQEELKRRESAALRMEEALRAWEQDTRLRLIRLMKVSAALRMVAERLRVASTNGETNRSREGTFL</sequence>
<dbReference type="CDD" id="cd15738">
    <property type="entry name" value="FYVE_MTMR_unchar"/>
    <property type="match status" value="1"/>
</dbReference>
<accession>A0A7J6YD52</accession>
<dbReference type="InterPro" id="IPR013083">
    <property type="entry name" value="Znf_RING/FYVE/PHD"/>
</dbReference>
<organism evidence="8 9">
    <name type="scientific">Trypanosoma cruzi</name>
    <dbReference type="NCBI Taxonomy" id="5693"/>
    <lineage>
        <taxon>Eukaryota</taxon>
        <taxon>Discoba</taxon>
        <taxon>Euglenozoa</taxon>
        <taxon>Kinetoplastea</taxon>
        <taxon>Metakinetoplastina</taxon>
        <taxon>Trypanosomatida</taxon>
        <taxon>Trypanosomatidae</taxon>
        <taxon>Trypanosoma</taxon>
        <taxon>Schizotrypanum</taxon>
    </lineage>
</organism>
<dbReference type="AlphaFoldDB" id="A0A7J6YD52"/>
<feature type="compositionally biased region" description="Low complexity" evidence="6">
    <location>
        <begin position="187"/>
        <end position="196"/>
    </location>
</feature>
<keyword evidence="1" id="KW-0479">Metal-binding</keyword>
<comment type="caution">
    <text evidence="8">The sequence shown here is derived from an EMBL/GenBank/DDBJ whole genome shotgun (WGS) entry which is preliminary data.</text>
</comment>
<evidence type="ECO:0000256" key="2">
    <source>
        <dbReference type="ARBA" id="ARBA00022771"/>
    </source>
</evidence>
<dbReference type="SUPFAM" id="SSF57903">
    <property type="entry name" value="FYVE/PHD zinc finger"/>
    <property type="match status" value="1"/>
</dbReference>
<dbReference type="SMART" id="SM00064">
    <property type="entry name" value="FYVE"/>
    <property type="match status" value="1"/>
</dbReference>
<keyword evidence="3" id="KW-0862">Zinc</keyword>